<reference evidence="2" key="1">
    <citation type="submission" date="2021-03" db="EMBL/GenBank/DDBJ databases">
        <title>Chromosome level genome of the anhydrobiotic midge Polypedilum vanderplanki.</title>
        <authorList>
            <person name="Yoshida Y."/>
            <person name="Kikawada T."/>
            <person name="Gusev O."/>
        </authorList>
    </citation>
    <scope>NUCLEOTIDE SEQUENCE</scope>
    <source>
        <strain evidence="2">NIAS01</strain>
        <tissue evidence="2">Whole body or cell culture</tissue>
    </source>
</reference>
<sequence length="1828" mass="214161">MLSRISDSTIKIIQCSSQLTTTELNRKTFEVLKITKCPSVSTIFDYITSASFREHFIEARCAFVIVAECNSDVTVRKLRDDELKTLSQCYKDKKLMVISIEGGKDEIEVDSKDIRNLGSNKLQKKFSFEDIEDFYGENWREDIGKALAKIEKKSESIDEEENCKKSTERKVSTQIYYKQLHECDFITIGNKQINRAINSKVNDKKLIKSQQNSEDFEENLAEYEEVSNENEEKSSENSSTSNPTSIFTQTFNFSSLLLNLTAHNYGTFNGRLLETQIDTLTCYNKKRLIDFAIENNKILSIRFLQLFNFNLHLANGNDDRPLEIAARLPTMDAFIALLKFKFEFWNDELNKCDYNLLHLRNKRSFTLLMLAAASGNSGIVNLLAKFGVDKNYEAHGETAASLAWKNQKFEAFLMLIKFDARYPRNFKCELEERWENVPKELKKFVTTVEAFHLAVSKKEKEEYEKILQNYPNIFHFYNTRNESAALIALKNGNCNSWTYEELIKLGIFIGFDEKFDEIIKINDENPKVLSGRNLITLMSKSHVGYSTSYDEKKKKIHYVLKTFKTLYGIDQIRPILKIVVERPIKIIFDFSRQSVQHLHPEVHNYSSASTFTTKGYIYIGAKGLYNPKEECDVLATLSHKLLHYVLQVIYENESRPYFADDVDRAAEFAEVNAFCKEQIHHEKIIEKVYEFDPNEQHAELIARVAHVLALYCNNEEKKKNCIEKFKKLFGFYNSRVLSDLKPQNLIEMKLKNEIYKLNTCLGTVTELRASKYKLKTEALKVNVTLKEKSVIFLSNCPQLTVTAIFQRYKIESYYIGSAASLHSLHSQKSDNYDHQQRLFLYASHEKVDETHILGRVKEFLKVFDTFDSHLSLTLIVNCDGRSMKVLKNIAKKFQPYRIVLIINVNANTINREVLGRNFELRDIKHTWNDLTPIAQNILMDFNVNFQGYEMKLKNFLVEGSASWKEVPLNILLTKGSLKIGEKIENDTKYYVRRMFIDSTARSNRWDQERNEFVDEYDKPIKSFDEITGTEATKVILLADEPKAGKTSTFKSIATRLKEKFIGKWIVFIDHKHHADVYRTCKSIEWNQHKLAQFISQDVLQLQEFEQKIFEEFFVDGRVIVLLEMNVFYQEILDFAVRIKELSKNQLWISSWPQHANKLEAAFKTTAFKLVLFNDENRREFFVKFLNSKGITDELEIEERLKEIEDFLQLRHKEDGFPFDIPLMLRMVAEVYENSLNSPTQKFSSNNLFSLYQAFTTRTLGSLASNSRLNIMQLHQKYALKEVFCRKKKNDCEEIVKSLQILAPRCGNNHKKIFTCGIMYKLERAKLKFIHKTFADFFVAQYIIDNVLNANMSGNNTEAELRSLLFLNIIRDSNRCHKTIHRFLDNYIEMNEAELEERFDESCYTFLSNFKPPNYFRGLLWRLARHRCFFLIKFLTELYSDDEKILREMWGVVSLDGYSFLFKTIDKEDGEIDFTFTERVWSLAREVFHDRKDLIAILKTTLIRSSCSVFKNVFPNFWIFADEFLTQSEKIEILTKDALQLFVRNKTKKFFSDVCEIAEANLTHNEMKLFLTNHDADGKNFLYHFSKSMDDEALLEFLEKVKKYLTIEEQKSLLTKRLKAMLEEDKKTPPRSFHALWSFAEQQLDKDELKSLLLTTNSSGFTIFHETIIEGDEKTFNFMVEVHERILEKEEIKELIMRKFQSNKTLLFKSMGVSIESILMLWDYLQDLLDDDEETLKKFLAHRDDFGDTAFSSMKWYDAFPNDLFMPFIKENFSKTEIEKIFEKISITSVENSAIELRLDEHDDDFRGSNRSRKQKFLFLNCFCCKEAV</sequence>
<dbReference type="SUPFAM" id="SSF48403">
    <property type="entry name" value="Ankyrin repeat"/>
    <property type="match status" value="1"/>
</dbReference>
<comment type="caution">
    <text evidence="2">The sequence shown here is derived from an EMBL/GenBank/DDBJ whole genome shotgun (WGS) entry which is preliminary data.</text>
</comment>
<organism evidence="2 3">
    <name type="scientific">Polypedilum vanderplanki</name>
    <name type="common">Sleeping chironomid midge</name>
    <dbReference type="NCBI Taxonomy" id="319348"/>
    <lineage>
        <taxon>Eukaryota</taxon>
        <taxon>Metazoa</taxon>
        <taxon>Ecdysozoa</taxon>
        <taxon>Arthropoda</taxon>
        <taxon>Hexapoda</taxon>
        <taxon>Insecta</taxon>
        <taxon>Pterygota</taxon>
        <taxon>Neoptera</taxon>
        <taxon>Endopterygota</taxon>
        <taxon>Diptera</taxon>
        <taxon>Nematocera</taxon>
        <taxon>Chironomoidea</taxon>
        <taxon>Chironomidae</taxon>
        <taxon>Chironominae</taxon>
        <taxon>Polypedilum</taxon>
        <taxon>Polypedilum</taxon>
    </lineage>
</organism>
<dbReference type="SMART" id="SM00248">
    <property type="entry name" value="ANK"/>
    <property type="match status" value="3"/>
</dbReference>
<accession>A0A9J6BFY6</accession>
<dbReference type="OrthoDB" id="6755804at2759"/>
<feature type="region of interest" description="Disordered" evidence="1">
    <location>
        <begin position="210"/>
        <end position="243"/>
    </location>
</feature>
<proteinExistence type="predicted"/>
<feature type="compositionally biased region" description="Acidic residues" evidence="1">
    <location>
        <begin position="214"/>
        <end position="229"/>
    </location>
</feature>
<dbReference type="InterPro" id="IPR036770">
    <property type="entry name" value="Ankyrin_rpt-contain_sf"/>
</dbReference>
<gene>
    <name evidence="2" type="ORF">PVAND_016714</name>
</gene>
<dbReference type="Proteomes" id="UP001107558">
    <property type="component" value="Chromosome 4"/>
</dbReference>
<protein>
    <submittedName>
        <fullName evidence="2">Uncharacterized protein</fullName>
    </submittedName>
</protein>
<keyword evidence="3" id="KW-1185">Reference proteome</keyword>
<evidence type="ECO:0000313" key="3">
    <source>
        <dbReference type="Proteomes" id="UP001107558"/>
    </source>
</evidence>
<dbReference type="Gene3D" id="1.25.40.20">
    <property type="entry name" value="Ankyrin repeat-containing domain"/>
    <property type="match status" value="1"/>
</dbReference>
<evidence type="ECO:0000256" key="1">
    <source>
        <dbReference type="SAM" id="MobiDB-lite"/>
    </source>
</evidence>
<dbReference type="EMBL" id="JADBJN010000004">
    <property type="protein sequence ID" value="KAG5668788.1"/>
    <property type="molecule type" value="Genomic_DNA"/>
</dbReference>
<name>A0A9J6BFY6_POLVA</name>
<evidence type="ECO:0000313" key="2">
    <source>
        <dbReference type="EMBL" id="KAG5668788.1"/>
    </source>
</evidence>
<dbReference type="InterPro" id="IPR002110">
    <property type="entry name" value="Ankyrin_rpt"/>
</dbReference>